<proteinExistence type="predicted"/>
<accession>A0A1H9Y8S5</accession>
<keyword evidence="1" id="KW-1133">Transmembrane helix</keyword>
<reference evidence="2 3" key="1">
    <citation type="submission" date="2016-10" db="EMBL/GenBank/DDBJ databases">
        <authorList>
            <person name="de Groot N.N."/>
        </authorList>
    </citation>
    <scope>NUCLEOTIDE SEQUENCE [LARGE SCALE GENOMIC DNA]</scope>
    <source>
        <strain evidence="2 3">DSM 1801</strain>
    </source>
</reference>
<dbReference type="EMBL" id="FOHN01000001">
    <property type="protein sequence ID" value="SES65335.1"/>
    <property type="molecule type" value="Genomic_DNA"/>
</dbReference>
<gene>
    <name evidence="2" type="ORF">SAMN04487772_101222</name>
</gene>
<sequence length="181" mass="20383">MEVVKMRQILKKNDGSTVIDVAVWVLVMLIIFSVAFEYIRVQIICYNLKDTFENEIQTVLSENYDEVYAGFRESRAVGGQFEGGPEGAAEDNEEPEWIDLNDSGDVEQEIEDLLAMDSLEDPNGSFEIRDIKVKVRNGSDTDTGKYEVNGSMKVLVPIKIVGITVKTSVPVKTKIVYNEMY</sequence>
<feature type="transmembrane region" description="Helical" evidence="1">
    <location>
        <begin position="21"/>
        <end position="39"/>
    </location>
</feature>
<dbReference type="AlphaFoldDB" id="A0A1H9Y8S5"/>
<dbReference type="STRING" id="29364.SAMN04487772_101222"/>
<dbReference type="RefSeq" id="WP_092475195.1">
    <property type="nucleotide sequence ID" value="NZ_FOHN01000001.1"/>
</dbReference>
<keyword evidence="1" id="KW-0812">Transmembrane</keyword>
<organism evidence="2 3">
    <name type="scientific">[Clostridium] polysaccharolyticum</name>
    <dbReference type="NCBI Taxonomy" id="29364"/>
    <lineage>
        <taxon>Bacteria</taxon>
        <taxon>Bacillati</taxon>
        <taxon>Bacillota</taxon>
        <taxon>Clostridia</taxon>
        <taxon>Lachnospirales</taxon>
        <taxon>Lachnospiraceae</taxon>
    </lineage>
</organism>
<protein>
    <submittedName>
        <fullName evidence="2">Uncharacterized protein</fullName>
    </submittedName>
</protein>
<keyword evidence="1" id="KW-0472">Membrane</keyword>
<evidence type="ECO:0000313" key="2">
    <source>
        <dbReference type="EMBL" id="SES65335.1"/>
    </source>
</evidence>
<dbReference type="OrthoDB" id="9799526at2"/>
<evidence type="ECO:0000256" key="1">
    <source>
        <dbReference type="SAM" id="Phobius"/>
    </source>
</evidence>
<evidence type="ECO:0000313" key="3">
    <source>
        <dbReference type="Proteomes" id="UP000199800"/>
    </source>
</evidence>
<keyword evidence="3" id="KW-1185">Reference proteome</keyword>
<name>A0A1H9Y8S5_9FIRM</name>
<dbReference type="Proteomes" id="UP000199800">
    <property type="component" value="Unassembled WGS sequence"/>
</dbReference>